<proteinExistence type="predicted"/>
<dbReference type="OrthoDB" id="3219836at2759"/>
<name>A0A9P5N629_9AGAM</name>
<keyword evidence="2" id="KW-1185">Reference proteome</keyword>
<sequence length="207" mass="22058">MPAPSSDAFNRSPDSRSLNHVNLMVDSFIANARVEDLRATVRILLSSMPPSTAQAFTKAARSRLSSSNASPLPHPQFLFYLDGGVDDPTPTAGLYDILAHARALYGAGMGLTSFGVFASIIRTALGLRWTSFGAAAEAFAVIDGDMCQAIQSSKEEIDSGRGGDLDIARAKVADLRAALKESSDAVSRWGGDFPFDRAAATLDVWKF</sequence>
<evidence type="ECO:0000313" key="2">
    <source>
        <dbReference type="Proteomes" id="UP000759537"/>
    </source>
</evidence>
<protein>
    <submittedName>
        <fullName evidence="1">Uncharacterized protein</fullName>
    </submittedName>
</protein>
<dbReference type="Proteomes" id="UP000759537">
    <property type="component" value="Unassembled WGS sequence"/>
</dbReference>
<organism evidence="1 2">
    <name type="scientific">Russula ochroleuca</name>
    <dbReference type="NCBI Taxonomy" id="152965"/>
    <lineage>
        <taxon>Eukaryota</taxon>
        <taxon>Fungi</taxon>
        <taxon>Dikarya</taxon>
        <taxon>Basidiomycota</taxon>
        <taxon>Agaricomycotina</taxon>
        <taxon>Agaricomycetes</taxon>
        <taxon>Russulales</taxon>
        <taxon>Russulaceae</taxon>
        <taxon>Russula</taxon>
    </lineage>
</organism>
<dbReference type="EMBL" id="WHVB01000001">
    <property type="protein sequence ID" value="KAF8487332.1"/>
    <property type="molecule type" value="Genomic_DNA"/>
</dbReference>
<comment type="caution">
    <text evidence="1">The sequence shown here is derived from an EMBL/GenBank/DDBJ whole genome shotgun (WGS) entry which is preliminary data.</text>
</comment>
<accession>A0A9P5N629</accession>
<evidence type="ECO:0000313" key="1">
    <source>
        <dbReference type="EMBL" id="KAF8487332.1"/>
    </source>
</evidence>
<reference evidence="1" key="1">
    <citation type="submission" date="2019-10" db="EMBL/GenBank/DDBJ databases">
        <authorList>
            <consortium name="DOE Joint Genome Institute"/>
            <person name="Kuo A."/>
            <person name="Miyauchi S."/>
            <person name="Kiss E."/>
            <person name="Drula E."/>
            <person name="Kohler A."/>
            <person name="Sanchez-Garcia M."/>
            <person name="Andreopoulos B."/>
            <person name="Barry K.W."/>
            <person name="Bonito G."/>
            <person name="Buee M."/>
            <person name="Carver A."/>
            <person name="Chen C."/>
            <person name="Cichocki N."/>
            <person name="Clum A."/>
            <person name="Culley D."/>
            <person name="Crous P.W."/>
            <person name="Fauchery L."/>
            <person name="Girlanda M."/>
            <person name="Hayes R."/>
            <person name="Keri Z."/>
            <person name="LaButti K."/>
            <person name="Lipzen A."/>
            <person name="Lombard V."/>
            <person name="Magnuson J."/>
            <person name="Maillard F."/>
            <person name="Morin E."/>
            <person name="Murat C."/>
            <person name="Nolan M."/>
            <person name="Ohm R."/>
            <person name="Pangilinan J."/>
            <person name="Pereira M."/>
            <person name="Perotto S."/>
            <person name="Peter M."/>
            <person name="Riley R."/>
            <person name="Sitrit Y."/>
            <person name="Stielow B."/>
            <person name="Szollosi G."/>
            <person name="Zifcakova L."/>
            <person name="Stursova M."/>
            <person name="Spatafora J.W."/>
            <person name="Tedersoo L."/>
            <person name="Vaario L.-M."/>
            <person name="Yamada A."/>
            <person name="Yan M."/>
            <person name="Wang P."/>
            <person name="Xu J."/>
            <person name="Bruns T."/>
            <person name="Baldrian P."/>
            <person name="Vilgalys R."/>
            <person name="Henrissat B."/>
            <person name="Grigoriev I.V."/>
            <person name="Hibbett D."/>
            <person name="Nagy L.G."/>
            <person name="Martin F.M."/>
        </authorList>
    </citation>
    <scope>NUCLEOTIDE SEQUENCE</scope>
    <source>
        <strain evidence="1">Prilba</strain>
    </source>
</reference>
<reference evidence="1" key="2">
    <citation type="journal article" date="2020" name="Nat. Commun.">
        <title>Large-scale genome sequencing of mycorrhizal fungi provides insights into the early evolution of symbiotic traits.</title>
        <authorList>
            <person name="Miyauchi S."/>
            <person name="Kiss E."/>
            <person name="Kuo A."/>
            <person name="Drula E."/>
            <person name="Kohler A."/>
            <person name="Sanchez-Garcia M."/>
            <person name="Morin E."/>
            <person name="Andreopoulos B."/>
            <person name="Barry K.W."/>
            <person name="Bonito G."/>
            <person name="Buee M."/>
            <person name="Carver A."/>
            <person name="Chen C."/>
            <person name="Cichocki N."/>
            <person name="Clum A."/>
            <person name="Culley D."/>
            <person name="Crous P.W."/>
            <person name="Fauchery L."/>
            <person name="Girlanda M."/>
            <person name="Hayes R.D."/>
            <person name="Keri Z."/>
            <person name="LaButti K."/>
            <person name="Lipzen A."/>
            <person name="Lombard V."/>
            <person name="Magnuson J."/>
            <person name="Maillard F."/>
            <person name="Murat C."/>
            <person name="Nolan M."/>
            <person name="Ohm R.A."/>
            <person name="Pangilinan J."/>
            <person name="Pereira M.F."/>
            <person name="Perotto S."/>
            <person name="Peter M."/>
            <person name="Pfister S."/>
            <person name="Riley R."/>
            <person name="Sitrit Y."/>
            <person name="Stielow J.B."/>
            <person name="Szollosi G."/>
            <person name="Zifcakova L."/>
            <person name="Stursova M."/>
            <person name="Spatafora J.W."/>
            <person name="Tedersoo L."/>
            <person name="Vaario L.M."/>
            <person name="Yamada A."/>
            <person name="Yan M."/>
            <person name="Wang P."/>
            <person name="Xu J."/>
            <person name="Bruns T."/>
            <person name="Baldrian P."/>
            <person name="Vilgalys R."/>
            <person name="Dunand C."/>
            <person name="Henrissat B."/>
            <person name="Grigoriev I.V."/>
            <person name="Hibbett D."/>
            <person name="Nagy L.G."/>
            <person name="Martin F.M."/>
        </authorList>
    </citation>
    <scope>NUCLEOTIDE SEQUENCE</scope>
    <source>
        <strain evidence="1">Prilba</strain>
    </source>
</reference>
<dbReference type="AlphaFoldDB" id="A0A9P5N629"/>
<gene>
    <name evidence="1" type="ORF">DFH94DRAFT_705305</name>
</gene>